<dbReference type="InterPro" id="IPR001304">
    <property type="entry name" value="C-type_lectin-like"/>
</dbReference>
<dbReference type="InterPro" id="IPR016187">
    <property type="entry name" value="CTDL_fold"/>
</dbReference>
<dbReference type="Proteomes" id="UP000472265">
    <property type="component" value="Chromosome 10"/>
</dbReference>
<keyword evidence="4" id="KW-1185">Reference proteome</keyword>
<dbReference type="InterPro" id="IPR050111">
    <property type="entry name" value="C-type_lectin/snaclec_domain"/>
</dbReference>
<protein>
    <submittedName>
        <fullName evidence="3">Galactose-specific lectin nattectin-like</fullName>
    </submittedName>
</protein>
<dbReference type="AlphaFoldDB" id="A0A671TQG2"/>
<name>A0A671TQG2_SPAAU</name>
<organism evidence="3 4">
    <name type="scientific">Sparus aurata</name>
    <name type="common">Gilthead sea bream</name>
    <dbReference type="NCBI Taxonomy" id="8175"/>
    <lineage>
        <taxon>Eukaryota</taxon>
        <taxon>Metazoa</taxon>
        <taxon>Chordata</taxon>
        <taxon>Craniata</taxon>
        <taxon>Vertebrata</taxon>
        <taxon>Euteleostomi</taxon>
        <taxon>Actinopterygii</taxon>
        <taxon>Neopterygii</taxon>
        <taxon>Teleostei</taxon>
        <taxon>Neoteleostei</taxon>
        <taxon>Acanthomorphata</taxon>
        <taxon>Eupercaria</taxon>
        <taxon>Spariformes</taxon>
        <taxon>Sparidae</taxon>
        <taxon>Sparus</taxon>
    </lineage>
</organism>
<dbReference type="GeneTree" id="ENSGT00940000161814"/>
<dbReference type="Gene3D" id="3.10.100.10">
    <property type="entry name" value="Mannose-Binding Protein A, subunit A"/>
    <property type="match status" value="1"/>
</dbReference>
<dbReference type="SUPFAM" id="SSF56436">
    <property type="entry name" value="C-type lectin-like"/>
    <property type="match status" value="1"/>
</dbReference>
<reference evidence="3" key="2">
    <citation type="submission" date="2025-08" db="UniProtKB">
        <authorList>
            <consortium name="Ensembl"/>
        </authorList>
    </citation>
    <scope>IDENTIFICATION</scope>
</reference>
<proteinExistence type="predicted"/>
<dbReference type="InterPro" id="IPR016186">
    <property type="entry name" value="C-type_lectin-like/link_sf"/>
</dbReference>
<feature type="domain" description="C-type lectin" evidence="2">
    <location>
        <begin position="51"/>
        <end position="158"/>
    </location>
</feature>
<dbReference type="Ensembl" id="ENSSAUT00010003923.1">
    <property type="protein sequence ID" value="ENSSAUP00010003631.1"/>
    <property type="gene ID" value="ENSSAUG00010001918.1"/>
</dbReference>
<evidence type="ECO:0000313" key="3">
    <source>
        <dbReference type="Ensembl" id="ENSSAUP00010003631.1"/>
    </source>
</evidence>
<evidence type="ECO:0000313" key="4">
    <source>
        <dbReference type="Proteomes" id="UP000472265"/>
    </source>
</evidence>
<dbReference type="SMART" id="SM00034">
    <property type="entry name" value="CLECT"/>
    <property type="match status" value="1"/>
</dbReference>
<feature type="chain" id="PRO_5025598289" evidence="1">
    <location>
        <begin position="20"/>
        <end position="185"/>
    </location>
</feature>
<dbReference type="PANTHER" id="PTHR22803">
    <property type="entry name" value="MANNOSE, PHOSPHOLIPASE, LECTIN RECEPTOR RELATED"/>
    <property type="match status" value="1"/>
</dbReference>
<reference evidence="3" key="1">
    <citation type="submission" date="2021-04" db="EMBL/GenBank/DDBJ databases">
        <authorList>
            <consortium name="Wellcome Sanger Institute Data Sharing"/>
        </authorList>
    </citation>
    <scope>NUCLEOTIDE SEQUENCE [LARGE SCALE GENOMIC DNA]</scope>
</reference>
<evidence type="ECO:0000256" key="1">
    <source>
        <dbReference type="SAM" id="SignalP"/>
    </source>
</evidence>
<keyword evidence="1" id="KW-0732">Signal</keyword>
<dbReference type="PROSITE" id="PS50041">
    <property type="entry name" value="C_TYPE_LECTIN_2"/>
    <property type="match status" value="1"/>
</dbReference>
<feature type="signal peptide" evidence="1">
    <location>
        <begin position="1"/>
        <end position="19"/>
    </location>
</feature>
<gene>
    <name evidence="3" type="primary">LOC115589123</name>
</gene>
<dbReference type="Pfam" id="PF00059">
    <property type="entry name" value="Lectin_C"/>
    <property type="match status" value="1"/>
</dbReference>
<reference evidence="3" key="3">
    <citation type="submission" date="2025-09" db="UniProtKB">
        <authorList>
            <consortium name="Ensembl"/>
        </authorList>
    </citation>
    <scope>IDENTIFICATION</scope>
</reference>
<accession>A0A671TQG2</accession>
<evidence type="ECO:0000259" key="2">
    <source>
        <dbReference type="PROSITE" id="PS50041"/>
    </source>
</evidence>
<sequence length="185" mass="20708">MLTVSLLVCAIMALTGAAADPEGETDLNSGPEVTSSIAELMPSCPPGWTSYSIRCFLYVPSTMTWANAEKYCQSQGGNLASVHSFDEQHVIQTMIQRQTSGYPLAWLGGCDAAQEGTWFWSDGTPFRYNYWSPRQPDNMAYANCLLMNYGGKCIYSWKPFFLNSEVVLHKNIYFVVSECIRYICI</sequence>